<name>A0A1V6T7G9_9EURO</name>
<accession>A0A1V6T7G9</accession>
<dbReference type="InterPro" id="IPR058525">
    <property type="entry name" value="DUF8212"/>
</dbReference>
<proteinExistence type="predicted"/>
<keyword evidence="5" id="KW-1185">Reference proteome</keyword>
<dbReference type="Gene3D" id="1.25.40.20">
    <property type="entry name" value="Ankyrin repeat-containing domain"/>
    <property type="match status" value="1"/>
</dbReference>
<dbReference type="SUPFAM" id="SSF48403">
    <property type="entry name" value="Ankyrin repeat"/>
    <property type="match status" value="1"/>
</dbReference>
<keyword evidence="1" id="KW-0040">ANK repeat</keyword>
<dbReference type="PANTHER" id="PTHR10622:SF10">
    <property type="entry name" value="HET DOMAIN-CONTAINING PROTEIN"/>
    <property type="match status" value="1"/>
</dbReference>
<dbReference type="Proteomes" id="UP000191285">
    <property type="component" value="Unassembled WGS sequence"/>
</dbReference>
<feature type="domain" description="DUF8212" evidence="3">
    <location>
        <begin position="221"/>
        <end position="245"/>
    </location>
</feature>
<feature type="repeat" description="ANK" evidence="1">
    <location>
        <begin position="562"/>
        <end position="594"/>
    </location>
</feature>
<dbReference type="AlphaFoldDB" id="A0A1V6T7G9"/>
<evidence type="ECO:0000259" key="2">
    <source>
        <dbReference type="Pfam" id="PF06985"/>
    </source>
</evidence>
<evidence type="ECO:0000259" key="3">
    <source>
        <dbReference type="Pfam" id="PF26640"/>
    </source>
</evidence>
<protein>
    <submittedName>
        <fullName evidence="4">Uncharacterized protein</fullName>
    </submittedName>
</protein>
<dbReference type="Pfam" id="PF06985">
    <property type="entry name" value="HET"/>
    <property type="match status" value="1"/>
</dbReference>
<dbReference type="STRING" id="303698.A0A1V6T7G9"/>
<dbReference type="Pfam" id="PF26640">
    <property type="entry name" value="DUF8212"/>
    <property type="match status" value="1"/>
</dbReference>
<evidence type="ECO:0000256" key="1">
    <source>
        <dbReference type="PROSITE-ProRule" id="PRU00023"/>
    </source>
</evidence>
<gene>
    <name evidence="4" type="ORF">PENSTE_c011G08194</name>
</gene>
<evidence type="ECO:0000313" key="5">
    <source>
        <dbReference type="Proteomes" id="UP000191285"/>
    </source>
</evidence>
<comment type="caution">
    <text evidence="4">The sequence shown here is derived from an EMBL/GenBank/DDBJ whole genome shotgun (WGS) entry which is preliminary data.</text>
</comment>
<dbReference type="PROSITE" id="PS50088">
    <property type="entry name" value="ANK_REPEAT"/>
    <property type="match status" value="1"/>
</dbReference>
<dbReference type="InterPro" id="IPR010730">
    <property type="entry name" value="HET"/>
</dbReference>
<sequence>MRLLLTDIAEVGRLHVAEAGDPNGLKYAILSHRWGDNEITLQDVNSGSYDMESEAYRKIKGCCEKAKEEDIDYIWIDTCCIDKTSSAELSEAINSMYFWYAKAEVCYAYLNDVRSVDEFSNSVWFTRGWTLQELIAPSKMKFFNQSWDLLGSRLDFIDRLSKRTGIPAGILSGKDDLEIFSVAQRMSWAATRQTTRIEDQAYCLMGIFGINMPLLYGERENAFIRLQEEILRLSDDPSLFAWKSKDGRGLLAPSPAAFVDSGNIIRRSQRNDHDDPPSISSRGIRLEIPLITVGPGIGLIVLSCQERGSGNKLIALYVRDIFLTRNPSLTMQQFTRTWPTGFTEVALKDFPRDHYPVRRIWARSGRTTGTYEFDTKDSDRHFPRIYPKEMVDKMNTPPGVALESAITAESEEESMGHIWWILNRLDVERYFKETTSLYSQMLDDAVERHRVSLFKMLVSRNTTTDPGEWARRIQTSIAETNIPMIQAILEANYLIGRETQISHYALEVASKLRNESVINALLDHEVLPSEGLLIWSIEQGHDLIARLLIDRGASLEERGGIFGWTPLYTALADNRPRMVQLLLEKGVRATAEEVDYVKDVSTPQEIQQIMLPYLGRMGGEGSVRRP</sequence>
<feature type="domain" description="Heterokaryon incompatibility" evidence="2">
    <location>
        <begin position="27"/>
        <end position="114"/>
    </location>
</feature>
<dbReference type="OrthoDB" id="674604at2759"/>
<dbReference type="InterPro" id="IPR002110">
    <property type="entry name" value="Ankyrin_rpt"/>
</dbReference>
<organism evidence="4 5">
    <name type="scientific">Penicillium steckii</name>
    <dbReference type="NCBI Taxonomy" id="303698"/>
    <lineage>
        <taxon>Eukaryota</taxon>
        <taxon>Fungi</taxon>
        <taxon>Dikarya</taxon>
        <taxon>Ascomycota</taxon>
        <taxon>Pezizomycotina</taxon>
        <taxon>Eurotiomycetes</taxon>
        <taxon>Eurotiomycetidae</taxon>
        <taxon>Eurotiales</taxon>
        <taxon>Aspergillaceae</taxon>
        <taxon>Penicillium</taxon>
    </lineage>
</organism>
<evidence type="ECO:0000313" key="4">
    <source>
        <dbReference type="EMBL" id="OQE21944.1"/>
    </source>
</evidence>
<dbReference type="Pfam" id="PF12796">
    <property type="entry name" value="Ank_2"/>
    <property type="match status" value="1"/>
</dbReference>
<dbReference type="EMBL" id="MLKD01000011">
    <property type="protein sequence ID" value="OQE21944.1"/>
    <property type="molecule type" value="Genomic_DNA"/>
</dbReference>
<dbReference type="InterPro" id="IPR036770">
    <property type="entry name" value="Ankyrin_rpt-contain_sf"/>
</dbReference>
<dbReference type="PROSITE" id="PS50297">
    <property type="entry name" value="ANK_REP_REGION"/>
    <property type="match status" value="1"/>
</dbReference>
<dbReference type="PANTHER" id="PTHR10622">
    <property type="entry name" value="HET DOMAIN-CONTAINING PROTEIN"/>
    <property type="match status" value="1"/>
</dbReference>
<dbReference type="SMART" id="SM00248">
    <property type="entry name" value="ANK"/>
    <property type="match status" value="2"/>
</dbReference>
<reference evidence="5" key="1">
    <citation type="journal article" date="2017" name="Nat. Microbiol.">
        <title>Global analysis of biosynthetic gene clusters reveals vast potential of secondary metabolite production in Penicillium species.</title>
        <authorList>
            <person name="Nielsen J.C."/>
            <person name="Grijseels S."/>
            <person name="Prigent S."/>
            <person name="Ji B."/>
            <person name="Dainat J."/>
            <person name="Nielsen K.F."/>
            <person name="Frisvad J.C."/>
            <person name="Workman M."/>
            <person name="Nielsen J."/>
        </authorList>
    </citation>
    <scope>NUCLEOTIDE SEQUENCE [LARGE SCALE GENOMIC DNA]</scope>
    <source>
        <strain evidence="5">IBT 24891</strain>
    </source>
</reference>